<comment type="caution">
    <text evidence="12">The sequence shown here is derived from an EMBL/GenBank/DDBJ whole genome shotgun (WGS) entry which is preliminary data.</text>
</comment>
<evidence type="ECO:0000256" key="7">
    <source>
        <dbReference type="RuleBase" id="RU000492"/>
    </source>
</evidence>
<feature type="domain" description="Helicase ATP-binding" evidence="9">
    <location>
        <begin position="141"/>
        <end position="316"/>
    </location>
</feature>
<gene>
    <name evidence="12" type="ORF">M9Y10_000996</name>
</gene>
<evidence type="ECO:0000256" key="4">
    <source>
        <dbReference type="ARBA" id="ARBA00022806"/>
    </source>
</evidence>
<feature type="short sequence motif" description="Q motif" evidence="6">
    <location>
        <begin position="110"/>
        <end position="138"/>
    </location>
</feature>
<evidence type="ECO:0000313" key="12">
    <source>
        <dbReference type="EMBL" id="KAK8898704.1"/>
    </source>
</evidence>
<feature type="compositionally biased region" description="Basic and acidic residues" evidence="8">
    <location>
        <begin position="35"/>
        <end position="73"/>
    </location>
</feature>
<dbReference type="CDD" id="cd18787">
    <property type="entry name" value="SF2_C_DEAD"/>
    <property type="match status" value="1"/>
</dbReference>
<feature type="domain" description="DEAD-box RNA helicase Q" evidence="11">
    <location>
        <begin position="110"/>
        <end position="138"/>
    </location>
</feature>
<proteinExistence type="inferred from homology"/>
<evidence type="ECO:0000256" key="1">
    <source>
        <dbReference type="ARBA" id="ARBA00012552"/>
    </source>
</evidence>
<feature type="region of interest" description="Disordered" evidence="8">
    <location>
        <begin position="1"/>
        <end position="73"/>
    </location>
</feature>
<reference evidence="12 13" key="1">
    <citation type="submission" date="2024-04" db="EMBL/GenBank/DDBJ databases">
        <title>Tritrichomonas musculus Genome.</title>
        <authorList>
            <person name="Alves-Ferreira E."/>
            <person name="Grigg M."/>
            <person name="Lorenzi H."/>
            <person name="Galac M."/>
        </authorList>
    </citation>
    <scope>NUCLEOTIDE SEQUENCE [LARGE SCALE GENOMIC DNA]</scope>
    <source>
        <strain evidence="12 13">EAF2021</strain>
    </source>
</reference>
<keyword evidence="3 7" id="KW-0378">Hydrolase</keyword>
<dbReference type="InterPro" id="IPR011545">
    <property type="entry name" value="DEAD/DEAH_box_helicase_dom"/>
</dbReference>
<dbReference type="EC" id="3.6.4.13" evidence="1"/>
<keyword evidence="2 7" id="KW-0547">Nucleotide-binding</keyword>
<dbReference type="InterPro" id="IPR001650">
    <property type="entry name" value="Helicase_C-like"/>
</dbReference>
<dbReference type="Pfam" id="PF00271">
    <property type="entry name" value="Helicase_C"/>
    <property type="match status" value="1"/>
</dbReference>
<evidence type="ECO:0000256" key="8">
    <source>
        <dbReference type="SAM" id="MobiDB-lite"/>
    </source>
</evidence>
<evidence type="ECO:0000256" key="2">
    <source>
        <dbReference type="ARBA" id="ARBA00022741"/>
    </source>
</evidence>
<dbReference type="PROSITE" id="PS51195">
    <property type="entry name" value="Q_MOTIF"/>
    <property type="match status" value="1"/>
</dbReference>
<evidence type="ECO:0000259" key="11">
    <source>
        <dbReference type="PROSITE" id="PS51195"/>
    </source>
</evidence>
<dbReference type="InterPro" id="IPR000629">
    <property type="entry name" value="RNA-helicase_DEAD-box_CS"/>
</dbReference>
<dbReference type="PROSITE" id="PS00039">
    <property type="entry name" value="DEAD_ATP_HELICASE"/>
    <property type="match status" value="1"/>
</dbReference>
<dbReference type="SUPFAM" id="SSF52540">
    <property type="entry name" value="P-loop containing nucleoside triphosphate hydrolases"/>
    <property type="match status" value="1"/>
</dbReference>
<dbReference type="InterPro" id="IPR027417">
    <property type="entry name" value="P-loop_NTPase"/>
</dbReference>
<evidence type="ECO:0000259" key="9">
    <source>
        <dbReference type="PROSITE" id="PS51192"/>
    </source>
</evidence>
<evidence type="ECO:0000256" key="6">
    <source>
        <dbReference type="PROSITE-ProRule" id="PRU00552"/>
    </source>
</evidence>
<keyword evidence="13" id="KW-1185">Reference proteome</keyword>
<organism evidence="12 13">
    <name type="scientific">Tritrichomonas musculus</name>
    <dbReference type="NCBI Taxonomy" id="1915356"/>
    <lineage>
        <taxon>Eukaryota</taxon>
        <taxon>Metamonada</taxon>
        <taxon>Parabasalia</taxon>
        <taxon>Tritrichomonadida</taxon>
        <taxon>Tritrichomonadidae</taxon>
        <taxon>Tritrichomonas</taxon>
    </lineage>
</organism>
<name>A0ABR2L5S5_9EUKA</name>
<sequence>MNFNSWKRSSGFGDNKFNDNDGERKFTMTRSRSFNIEKRNEYDRRGRKNFRDGGRNYQDREPLKPSRTEPAESIKLDIKLTPTSTKEQQAEFLKKNTIKIIGNNAPAPALTFAELNLPNTLQQQIDANKWEEPSAIQSVSIPVALAGRDLIGIAKTGSGKTASYLLPALLHIQRQPKMERGDGPIVLILAPTRELAQQVDEVASDFCPKIGCRHCCLFGGSGRGPQIVELRKTPALIVATPGRLIDFMEQGIVTMERVNFLVLDEADRMLDMGFEPQIRQIIEKIRSDRQTIMFSATWPKEIRKLASDFLVDPIHMVIGSNELTTNSAIKQIIEKVDEYEKLSKVVEFLQDKTDKKVIIFTKTKRSADQLSDNLYSKGMRAMSIHGDKPQTERDYVLSKFKTAKNGVLVATDVAARGLDVSDIDIVINYDFPGDIESYIHRIGRTARGNKEGMAVTYFTDENKNMSRKLYKVLMQAKQEIPQWLDDMYKATPRGASKWNNYRGGRGGGGGYGRGSNSRFYGGYGGFHSNNNNRNENQK</sequence>
<dbReference type="InterPro" id="IPR014001">
    <property type="entry name" value="Helicase_ATP-bd"/>
</dbReference>
<evidence type="ECO:0000259" key="10">
    <source>
        <dbReference type="PROSITE" id="PS51194"/>
    </source>
</evidence>
<accession>A0ABR2L5S5</accession>
<keyword evidence="4 7" id="KW-0347">Helicase</keyword>
<feature type="domain" description="Helicase C-terminal" evidence="10">
    <location>
        <begin position="341"/>
        <end position="488"/>
    </location>
</feature>
<dbReference type="PANTHER" id="PTHR47958">
    <property type="entry name" value="ATP-DEPENDENT RNA HELICASE DBP3"/>
    <property type="match status" value="1"/>
</dbReference>
<dbReference type="EMBL" id="JAPFFF010000001">
    <property type="protein sequence ID" value="KAK8898704.1"/>
    <property type="molecule type" value="Genomic_DNA"/>
</dbReference>
<comment type="similarity">
    <text evidence="7">Belongs to the DEAD box helicase family.</text>
</comment>
<dbReference type="Pfam" id="PF00270">
    <property type="entry name" value="DEAD"/>
    <property type="match status" value="1"/>
</dbReference>
<dbReference type="PROSITE" id="PS51194">
    <property type="entry name" value="HELICASE_CTER"/>
    <property type="match status" value="1"/>
</dbReference>
<dbReference type="InterPro" id="IPR014014">
    <property type="entry name" value="RNA_helicase_DEAD_Q_motif"/>
</dbReference>
<dbReference type="SMART" id="SM00490">
    <property type="entry name" value="HELICc"/>
    <property type="match status" value="1"/>
</dbReference>
<keyword evidence="5 7" id="KW-0067">ATP-binding</keyword>
<dbReference type="Gene3D" id="3.40.50.300">
    <property type="entry name" value="P-loop containing nucleotide triphosphate hydrolases"/>
    <property type="match status" value="2"/>
</dbReference>
<dbReference type="PROSITE" id="PS51192">
    <property type="entry name" value="HELICASE_ATP_BIND_1"/>
    <property type="match status" value="1"/>
</dbReference>
<protein>
    <recommendedName>
        <fullName evidence="1">RNA helicase</fullName>
        <ecNumber evidence="1">3.6.4.13</ecNumber>
    </recommendedName>
</protein>
<evidence type="ECO:0000256" key="3">
    <source>
        <dbReference type="ARBA" id="ARBA00022801"/>
    </source>
</evidence>
<evidence type="ECO:0000313" key="13">
    <source>
        <dbReference type="Proteomes" id="UP001470230"/>
    </source>
</evidence>
<dbReference type="Proteomes" id="UP001470230">
    <property type="component" value="Unassembled WGS sequence"/>
</dbReference>
<evidence type="ECO:0000256" key="5">
    <source>
        <dbReference type="ARBA" id="ARBA00022840"/>
    </source>
</evidence>
<dbReference type="SMART" id="SM00487">
    <property type="entry name" value="DEXDc"/>
    <property type="match status" value="1"/>
</dbReference>
<feature type="compositionally biased region" description="Basic and acidic residues" evidence="8">
    <location>
        <begin position="16"/>
        <end position="26"/>
    </location>
</feature>